<sequence>MFAMIVGAVICDAGITAVLTSVISNKDHQAGTNSRRVQCSRRFMSSNCIDEELQERVLDFYAYADTELQNIDEVEMLRDFSLSLRSEILQHFCFDSLRSSCLLKGFSEGAIISLVNRMEPYMAIPGETISEIGRECTALYVLQRGLMNSTDETGCSVELPFGVLIGHQATKATHEKEGKLAIGVEIEILVARGLKTKYGNPYAVFRCGSKTCRSSIKKGNDWRDNILMKLPDNSDCDKLRIDVKGWRKEPLHTSLGSAEVALVDSSGQVQPVVLKDSYGKKSGVLKVRVRKYKLQEHERVNNTELTVTAQGYCHLYRMERYEINRIQQCVVRGQKESIWDRLPQCFEDEVKHRQINEKERVRQSWRRPSRPCLSLDLETTPRLSFALRTGGGGIEAGGGPDTADEDSTGGARTRALHEQPVKAQSRPSYNRRKSSGVAPIEAIIENNSSSASRSSVEDTDKIPEQGILNVKDGTTASKSTAPLISRGERDWDNLVDFSSIDRGKNSSSRRDQSRRTSFFVEWAHNSSPIDRPSISLG</sequence>
<evidence type="ECO:0000256" key="3">
    <source>
        <dbReference type="SAM" id="SignalP"/>
    </source>
</evidence>
<dbReference type="PROSITE" id="PS50042">
    <property type="entry name" value="CNMP_BINDING_3"/>
    <property type="match status" value="1"/>
</dbReference>
<evidence type="ECO:0000259" key="4">
    <source>
        <dbReference type="PROSITE" id="PS50042"/>
    </source>
</evidence>
<feature type="domain" description="Cyclic nucleotide-binding" evidence="4">
    <location>
        <begin position="102"/>
        <end position="145"/>
    </location>
</feature>
<reference evidence="5" key="1">
    <citation type="submission" date="2021-01" db="EMBL/GenBank/DDBJ databases">
        <authorList>
            <person name="Corre E."/>
            <person name="Pelletier E."/>
            <person name="Niang G."/>
            <person name="Scheremetjew M."/>
            <person name="Finn R."/>
            <person name="Kale V."/>
            <person name="Holt S."/>
            <person name="Cochrane G."/>
            <person name="Meng A."/>
            <person name="Brown T."/>
            <person name="Cohen L."/>
        </authorList>
    </citation>
    <scope>NUCLEOTIDE SEQUENCE</scope>
    <source>
        <strain evidence="5">CCMP147</strain>
    </source>
</reference>
<dbReference type="SUPFAM" id="SSF51206">
    <property type="entry name" value="cAMP-binding domain-like"/>
    <property type="match status" value="1"/>
</dbReference>
<dbReference type="InterPro" id="IPR018490">
    <property type="entry name" value="cNMP-bd_dom_sf"/>
</dbReference>
<dbReference type="InterPro" id="IPR014710">
    <property type="entry name" value="RmlC-like_jellyroll"/>
</dbReference>
<dbReference type="GO" id="GO:0005221">
    <property type="term" value="F:intracellularly cyclic nucleotide-activated monoatomic cation channel activity"/>
    <property type="evidence" value="ECO:0007669"/>
    <property type="project" value="InterPro"/>
</dbReference>
<proteinExistence type="predicted"/>
<dbReference type="EMBL" id="HBED01037629">
    <property type="protein sequence ID" value="CAD8320556.1"/>
    <property type="molecule type" value="Transcribed_RNA"/>
</dbReference>
<dbReference type="Gene3D" id="2.60.120.10">
    <property type="entry name" value="Jelly Rolls"/>
    <property type="match status" value="1"/>
</dbReference>
<keyword evidence="3" id="KW-0732">Signal</keyword>
<organism evidence="5">
    <name type="scientific">Pseudictyota dubia</name>
    <dbReference type="NCBI Taxonomy" id="2749911"/>
    <lineage>
        <taxon>Eukaryota</taxon>
        <taxon>Sar</taxon>
        <taxon>Stramenopiles</taxon>
        <taxon>Ochrophyta</taxon>
        <taxon>Bacillariophyta</taxon>
        <taxon>Mediophyceae</taxon>
        <taxon>Biddulphiophycidae</taxon>
        <taxon>Eupodiscales</taxon>
        <taxon>Odontellaceae</taxon>
        <taxon>Pseudictyota</taxon>
    </lineage>
</organism>
<dbReference type="SUPFAM" id="SSF49562">
    <property type="entry name" value="C2 domain (Calcium/lipid-binding domain, CaLB)"/>
    <property type="match status" value="1"/>
</dbReference>
<feature type="compositionally biased region" description="Gly residues" evidence="2">
    <location>
        <begin position="389"/>
        <end position="400"/>
    </location>
</feature>
<dbReference type="Gene3D" id="1.10.287.630">
    <property type="entry name" value="Helix hairpin bin"/>
    <property type="match status" value="1"/>
</dbReference>
<dbReference type="InterPro" id="IPR000595">
    <property type="entry name" value="cNMP-bd_dom"/>
</dbReference>
<keyword evidence="1" id="KW-0813">Transport</keyword>
<protein>
    <recommendedName>
        <fullName evidence="4">Cyclic nucleotide-binding domain-containing protein</fullName>
    </recommendedName>
</protein>
<dbReference type="InterPro" id="IPR035892">
    <property type="entry name" value="C2_domain_sf"/>
</dbReference>
<feature type="chain" id="PRO_5031018469" description="Cyclic nucleotide-binding domain-containing protein" evidence="3">
    <location>
        <begin position="21"/>
        <end position="537"/>
    </location>
</feature>
<dbReference type="AlphaFoldDB" id="A0A7R9WDT9"/>
<dbReference type="InterPro" id="IPR050866">
    <property type="entry name" value="CNG_cation_channel"/>
</dbReference>
<evidence type="ECO:0000313" key="5">
    <source>
        <dbReference type="EMBL" id="CAD8320556.1"/>
    </source>
</evidence>
<keyword evidence="1" id="KW-0407">Ion channel</keyword>
<dbReference type="PANTHER" id="PTHR45638">
    <property type="entry name" value="CYCLIC NUCLEOTIDE-GATED CATION CHANNEL SUBUNIT A"/>
    <property type="match status" value="1"/>
</dbReference>
<gene>
    <name evidence="5" type="ORF">TDUB1175_LOCUS18972</name>
</gene>
<evidence type="ECO:0000256" key="1">
    <source>
        <dbReference type="ARBA" id="ARBA00023286"/>
    </source>
</evidence>
<keyword evidence="1" id="KW-1071">Ligand-gated ion channel</keyword>
<dbReference type="CDD" id="cd00030">
    <property type="entry name" value="C2"/>
    <property type="match status" value="1"/>
</dbReference>
<name>A0A7R9WDT9_9STRA</name>
<feature type="region of interest" description="Disordered" evidence="2">
    <location>
        <begin position="387"/>
        <end position="465"/>
    </location>
</feature>
<dbReference type="Pfam" id="PF00168">
    <property type="entry name" value="C2"/>
    <property type="match status" value="1"/>
</dbReference>
<dbReference type="Gene3D" id="2.60.40.150">
    <property type="entry name" value="C2 domain"/>
    <property type="match status" value="1"/>
</dbReference>
<dbReference type="PANTHER" id="PTHR45638:SF11">
    <property type="entry name" value="CYCLIC NUCLEOTIDE-GATED CATION CHANNEL SUBUNIT A"/>
    <property type="match status" value="1"/>
</dbReference>
<keyword evidence="1" id="KW-0406">Ion transport</keyword>
<feature type="compositionally biased region" description="Low complexity" evidence="2">
    <location>
        <begin position="441"/>
        <end position="454"/>
    </location>
</feature>
<evidence type="ECO:0000256" key="2">
    <source>
        <dbReference type="SAM" id="MobiDB-lite"/>
    </source>
</evidence>
<dbReference type="GO" id="GO:0044877">
    <property type="term" value="F:protein-containing complex binding"/>
    <property type="evidence" value="ECO:0007669"/>
    <property type="project" value="TreeGrafter"/>
</dbReference>
<dbReference type="InterPro" id="IPR000008">
    <property type="entry name" value="C2_dom"/>
</dbReference>
<feature type="signal peptide" evidence="3">
    <location>
        <begin position="1"/>
        <end position="20"/>
    </location>
</feature>
<accession>A0A7R9WDT9</accession>